<dbReference type="EMBL" id="MT143800">
    <property type="protein sequence ID" value="QJB02679.1"/>
    <property type="molecule type" value="Genomic_DNA"/>
</dbReference>
<dbReference type="AlphaFoldDB" id="A0A6M3MC61"/>
<name>A0A6M3MC61_9ZZZZ</name>
<proteinExistence type="predicted"/>
<organism evidence="1">
    <name type="scientific">viral metagenome</name>
    <dbReference type="NCBI Taxonomy" id="1070528"/>
    <lineage>
        <taxon>unclassified sequences</taxon>
        <taxon>metagenomes</taxon>
        <taxon>organismal metagenomes</taxon>
    </lineage>
</organism>
<evidence type="ECO:0000313" key="1">
    <source>
        <dbReference type="EMBL" id="QJB02679.1"/>
    </source>
</evidence>
<reference evidence="1" key="1">
    <citation type="submission" date="2020-03" db="EMBL/GenBank/DDBJ databases">
        <title>The deep terrestrial virosphere.</title>
        <authorList>
            <person name="Holmfeldt K."/>
            <person name="Nilsson E."/>
            <person name="Simone D."/>
            <person name="Lopez-Fernandez M."/>
            <person name="Wu X."/>
            <person name="de Brujin I."/>
            <person name="Lundin D."/>
            <person name="Andersson A."/>
            <person name="Bertilsson S."/>
            <person name="Dopson M."/>
        </authorList>
    </citation>
    <scope>NUCLEOTIDE SEQUENCE</scope>
    <source>
        <strain evidence="1">MM171B01093</strain>
    </source>
</reference>
<gene>
    <name evidence="1" type="ORF">MM171B01093_0013</name>
</gene>
<sequence length="93" mass="10183">MEEQKRQGGQVKDGKWLVLTESNGKEGVGFNHKCGTKIMGVEVAHPIWDGPFACSGSGRCHYETVPYCPKCETKPNFYGAPIDIPFPGLAQKV</sequence>
<accession>A0A6M3MC61</accession>
<protein>
    <submittedName>
        <fullName evidence="1">Uncharacterized protein</fullName>
    </submittedName>
</protein>